<dbReference type="Pfam" id="PF13184">
    <property type="entry name" value="KH_NusA_1st"/>
    <property type="match status" value="1"/>
</dbReference>
<dbReference type="SUPFAM" id="SSF50249">
    <property type="entry name" value="Nucleic acid-binding proteins"/>
    <property type="match status" value="1"/>
</dbReference>
<dbReference type="FunFam" id="3.30.300.20:FF:000002">
    <property type="entry name" value="Transcription termination/antitermination protein NusA"/>
    <property type="match status" value="1"/>
</dbReference>
<dbReference type="NCBIfam" id="TIGR01953">
    <property type="entry name" value="NusA"/>
    <property type="match status" value="1"/>
</dbReference>
<dbReference type="GO" id="GO:0005829">
    <property type="term" value="C:cytosol"/>
    <property type="evidence" value="ECO:0007669"/>
    <property type="project" value="TreeGrafter"/>
</dbReference>
<comment type="caution">
    <text evidence="9">The sequence shown here is derived from an EMBL/GenBank/DDBJ whole genome shotgun (WGS) entry which is preliminary data.</text>
</comment>
<comment type="function">
    <text evidence="7">Participates in both transcription termination and antitermination.</text>
</comment>
<evidence type="ECO:0000256" key="1">
    <source>
        <dbReference type="ARBA" id="ARBA00022472"/>
    </source>
</evidence>
<dbReference type="InterPro" id="IPR030842">
    <property type="entry name" value="TF_NusA_bacterial"/>
</dbReference>
<proteinExistence type="inferred from homology"/>
<dbReference type="GO" id="GO:0031564">
    <property type="term" value="P:transcription antitermination"/>
    <property type="evidence" value="ECO:0007669"/>
    <property type="project" value="UniProtKB-UniRule"/>
</dbReference>
<evidence type="ECO:0000256" key="5">
    <source>
        <dbReference type="ARBA" id="ARBA00023015"/>
    </source>
</evidence>
<evidence type="ECO:0000313" key="10">
    <source>
        <dbReference type="Proteomes" id="UP000054093"/>
    </source>
</evidence>
<dbReference type="PANTHER" id="PTHR22648:SF0">
    <property type="entry name" value="TRANSCRIPTION TERMINATION_ANTITERMINATION PROTEIN NUSA"/>
    <property type="match status" value="1"/>
</dbReference>
<dbReference type="InterPro" id="IPR025249">
    <property type="entry name" value="TF_NusA_KH_1st"/>
</dbReference>
<keyword evidence="9" id="KW-0251">Elongation factor</keyword>
<dbReference type="HAMAP" id="MF_00945_B">
    <property type="entry name" value="NusA_B"/>
    <property type="match status" value="1"/>
</dbReference>
<dbReference type="GO" id="GO:0003746">
    <property type="term" value="F:translation elongation factor activity"/>
    <property type="evidence" value="ECO:0007669"/>
    <property type="project" value="UniProtKB-KW"/>
</dbReference>
<evidence type="ECO:0000256" key="6">
    <source>
        <dbReference type="ARBA" id="ARBA00023163"/>
    </source>
</evidence>
<dbReference type="Gene3D" id="3.30.1480.10">
    <property type="entry name" value="NusA, N-terminal domain"/>
    <property type="match status" value="1"/>
</dbReference>
<dbReference type="InterPro" id="IPR058582">
    <property type="entry name" value="KH_NusA_2nd"/>
</dbReference>
<gene>
    <name evidence="7 9" type="primary">nusA</name>
    <name evidence="9" type="ORF">HSUHS5_1232</name>
</gene>
<dbReference type="InterPro" id="IPR013735">
    <property type="entry name" value="TF_NusA_N"/>
</dbReference>
<dbReference type="CDD" id="cd02134">
    <property type="entry name" value="KH-II_NusA_rpt1"/>
    <property type="match status" value="1"/>
</dbReference>
<dbReference type="InterPro" id="IPR015946">
    <property type="entry name" value="KH_dom-like_a/b"/>
</dbReference>
<protein>
    <recommendedName>
        <fullName evidence="7">Transcription termination/antitermination protein NusA</fullName>
    </recommendedName>
</protein>
<dbReference type="Pfam" id="PF08529">
    <property type="entry name" value="NusA_N"/>
    <property type="match status" value="1"/>
</dbReference>
<keyword evidence="4 7" id="KW-0694">RNA-binding</keyword>
<feature type="domain" description="S1 motif" evidence="8">
    <location>
        <begin position="147"/>
        <end position="210"/>
    </location>
</feature>
<keyword evidence="2 7" id="KW-0963">Cytoplasm</keyword>
<dbReference type="InterPro" id="IPR009019">
    <property type="entry name" value="KH_sf_prok-type"/>
</dbReference>
<dbReference type="GO" id="GO:0006353">
    <property type="term" value="P:DNA-templated transcription termination"/>
    <property type="evidence" value="ECO:0007669"/>
    <property type="project" value="UniProtKB-UniRule"/>
</dbReference>
<keyword evidence="9" id="KW-0648">Protein biosynthesis</keyword>
<dbReference type="CDD" id="cd22529">
    <property type="entry name" value="KH-II_NusA_rpt2"/>
    <property type="match status" value="1"/>
</dbReference>
<evidence type="ECO:0000259" key="8">
    <source>
        <dbReference type="PROSITE" id="PS50126"/>
    </source>
</evidence>
<keyword evidence="3 7" id="KW-0889">Transcription antitermination</keyword>
<dbReference type="SUPFAM" id="SSF69705">
    <property type="entry name" value="Transcription factor NusA, N-terminal domain"/>
    <property type="match status" value="1"/>
</dbReference>
<dbReference type="InterPro" id="IPR036555">
    <property type="entry name" value="NusA_N_sf"/>
</dbReference>
<organism evidence="9 10">
    <name type="scientific">Helicobacter suis HS5</name>
    <dbReference type="NCBI Taxonomy" id="710394"/>
    <lineage>
        <taxon>Bacteria</taxon>
        <taxon>Pseudomonadati</taxon>
        <taxon>Campylobacterota</taxon>
        <taxon>Epsilonproteobacteria</taxon>
        <taxon>Campylobacterales</taxon>
        <taxon>Helicobacteraceae</taxon>
        <taxon>Helicobacter</taxon>
    </lineage>
</organism>
<dbReference type="InterPro" id="IPR003029">
    <property type="entry name" value="S1_domain"/>
</dbReference>
<dbReference type="GO" id="GO:0003700">
    <property type="term" value="F:DNA-binding transcription factor activity"/>
    <property type="evidence" value="ECO:0007669"/>
    <property type="project" value="InterPro"/>
</dbReference>
<reference evidence="9 10" key="1">
    <citation type="journal article" date="2011" name="Vet. Res.">
        <title>Genome sequence of Helicobacter suis supports its role in gastric pathology.</title>
        <authorList>
            <person name="Vermoote M."/>
            <person name="Vandekerckhove T.T."/>
            <person name="Flahou B."/>
            <person name="Pasmans F."/>
            <person name="Smet A."/>
            <person name="De Groote D."/>
            <person name="Van Criekinge W."/>
            <person name="Ducatelle R."/>
            <person name="Haesebrouck F."/>
        </authorList>
    </citation>
    <scope>NUCLEOTIDE SEQUENCE [LARGE SCALE GENOMIC DNA]</scope>
    <source>
        <strain evidence="9 10">HS5</strain>
    </source>
</reference>
<dbReference type="InterPro" id="IPR012340">
    <property type="entry name" value="NA-bd_OB-fold"/>
</dbReference>
<evidence type="ECO:0000256" key="4">
    <source>
        <dbReference type="ARBA" id="ARBA00022884"/>
    </source>
</evidence>
<keyword evidence="1 7" id="KW-0806">Transcription termination</keyword>
<sequence length="384" mass="42892">MPPCKFQRIKVEKILDIVELIAYEKGLSLETIKDVVKNSILKVAQSCLDTEANFVIDDSNKDLALLHVVEVCADGDPKLEQDPKNTLSLKEAHKSDPSLKPNDLLHYEISLKDMKRGAVNTLFKDLEYNIQRSLEDQYFQKYKSMLNTIVTGVVLDIDANQNTYIEIDGLQAILALKNRIKGESFKVGNSVRAILKNVRFSKQGLVLELSRTTPKFLEALLRLEVPEIADEEIEVMGIARIPGDRAKLALRSHNSQIDPIGATVGVKGVRINAISKELCNESIDCVHYNDIPEIYIANTLSPAQTIRIKLSEEQGEKRALVTLYGDQKSKAIGKNGVNVRLACMLTGYNIDFEVLESKENMPKDQKVGLSMLESLFAKPPKDTP</sequence>
<accession>E7G5E4</accession>
<dbReference type="SUPFAM" id="SSF54814">
    <property type="entry name" value="Prokaryotic type KH domain (KH-domain type II)"/>
    <property type="match status" value="2"/>
</dbReference>
<dbReference type="InterPro" id="IPR010213">
    <property type="entry name" value="TF_NusA"/>
</dbReference>
<evidence type="ECO:0000313" key="9">
    <source>
        <dbReference type="EMBL" id="EFX41403.1"/>
    </source>
</evidence>
<dbReference type="EMBL" id="ADHO01000295">
    <property type="protein sequence ID" value="EFX41403.1"/>
    <property type="molecule type" value="Genomic_DNA"/>
</dbReference>
<dbReference type="AlphaFoldDB" id="E7G5E4"/>
<keyword evidence="6 7" id="KW-0804">Transcription</keyword>
<name>E7G5E4_9HELI</name>
<evidence type="ECO:0000256" key="7">
    <source>
        <dbReference type="HAMAP-Rule" id="MF_00945"/>
    </source>
</evidence>
<comment type="subcellular location">
    <subcellularLocation>
        <location evidence="7">Cytoplasm</location>
    </subcellularLocation>
</comment>
<keyword evidence="5 7" id="KW-0805">Transcription regulation</keyword>
<comment type="similarity">
    <text evidence="7">Belongs to the NusA family.</text>
</comment>
<evidence type="ECO:0000256" key="2">
    <source>
        <dbReference type="ARBA" id="ARBA00022490"/>
    </source>
</evidence>
<dbReference type="PROSITE" id="PS50126">
    <property type="entry name" value="S1"/>
    <property type="match status" value="1"/>
</dbReference>
<dbReference type="Pfam" id="PF26594">
    <property type="entry name" value="KH_NusA_2nd"/>
    <property type="match status" value="1"/>
</dbReference>
<comment type="subunit">
    <text evidence="7">Monomer. Binds directly to the core enzyme of the DNA-dependent RNA polymerase and to nascent RNA.</text>
</comment>
<dbReference type="Gene3D" id="2.40.50.140">
    <property type="entry name" value="Nucleic acid-binding proteins"/>
    <property type="match status" value="1"/>
</dbReference>
<dbReference type="GO" id="GO:0003723">
    <property type="term" value="F:RNA binding"/>
    <property type="evidence" value="ECO:0007669"/>
    <property type="project" value="UniProtKB-UniRule"/>
</dbReference>
<evidence type="ECO:0000256" key="3">
    <source>
        <dbReference type="ARBA" id="ARBA00022814"/>
    </source>
</evidence>
<dbReference type="Gene3D" id="3.30.300.20">
    <property type="match status" value="2"/>
</dbReference>
<dbReference type="PANTHER" id="PTHR22648">
    <property type="entry name" value="TRANSCRIPTION TERMINATION FACTOR NUSA"/>
    <property type="match status" value="1"/>
</dbReference>
<dbReference type="Proteomes" id="UP000054093">
    <property type="component" value="Unassembled WGS sequence"/>
</dbReference>